<dbReference type="EMBL" id="QENU01000012">
    <property type="protein sequence ID" value="PVX32676.1"/>
    <property type="molecule type" value="Genomic_DNA"/>
</dbReference>
<dbReference type="InterPro" id="IPR007300">
    <property type="entry name" value="CidB/LrgB"/>
</dbReference>
<feature type="transmembrane region" description="Helical" evidence="5">
    <location>
        <begin position="140"/>
        <end position="161"/>
    </location>
</feature>
<protein>
    <submittedName>
        <fullName evidence="6">Putative murein hydrolase (TIGR00659 family)</fullName>
    </submittedName>
</protein>
<dbReference type="AlphaFoldDB" id="A0A2U0SMU7"/>
<reference evidence="6 7" key="1">
    <citation type="submission" date="2018-05" db="EMBL/GenBank/DDBJ databases">
        <title>Genomic Encyclopedia of Type Strains, Phase IV (KMG-IV): sequencing the most valuable type-strain genomes for metagenomic binning, comparative biology and taxonomic classification.</title>
        <authorList>
            <person name="Goeker M."/>
        </authorList>
    </citation>
    <scope>NUCLEOTIDE SEQUENCE [LARGE SCALE GENOMIC DNA]</scope>
    <source>
        <strain evidence="6 7">DSM 22999</strain>
    </source>
</reference>
<keyword evidence="2 5" id="KW-0812">Transmembrane</keyword>
<proteinExistence type="predicted"/>
<dbReference type="RefSeq" id="WP_116632227.1">
    <property type="nucleotide sequence ID" value="NZ_QENU01000012.1"/>
</dbReference>
<dbReference type="OrthoDB" id="9811701at2"/>
<dbReference type="NCBIfam" id="TIGR00659">
    <property type="entry name" value="CidB/LrgB family autolysis modulator"/>
    <property type="match status" value="1"/>
</dbReference>
<dbReference type="PANTHER" id="PTHR30249:SF0">
    <property type="entry name" value="PLASTIDAL GLYCOLATE_GLYCERATE TRANSLOCATOR 1, CHLOROPLASTIC"/>
    <property type="match status" value="1"/>
</dbReference>
<evidence type="ECO:0000313" key="6">
    <source>
        <dbReference type="EMBL" id="PVX32676.1"/>
    </source>
</evidence>
<dbReference type="GO" id="GO:0016020">
    <property type="term" value="C:membrane"/>
    <property type="evidence" value="ECO:0007669"/>
    <property type="project" value="UniProtKB-SubCell"/>
</dbReference>
<evidence type="ECO:0000256" key="4">
    <source>
        <dbReference type="ARBA" id="ARBA00023136"/>
    </source>
</evidence>
<keyword evidence="3 5" id="KW-1133">Transmembrane helix</keyword>
<accession>A0A2U0SMU7</accession>
<feature type="transmembrane region" description="Helical" evidence="5">
    <location>
        <begin position="203"/>
        <end position="224"/>
    </location>
</feature>
<keyword evidence="4 5" id="KW-0472">Membrane</keyword>
<dbReference type="PANTHER" id="PTHR30249">
    <property type="entry name" value="PUTATIVE SEROTONIN TRANSPORTER"/>
    <property type="match status" value="1"/>
</dbReference>
<feature type="transmembrane region" description="Helical" evidence="5">
    <location>
        <begin position="26"/>
        <end position="47"/>
    </location>
</feature>
<feature type="transmembrane region" description="Helical" evidence="5">
    <location>
        <begin position="59"/>
        <end position="75"/>
    </location>
</feature>
<name>A0A2U0SMU7_9PAST</name>
<evidence type="ECO:0000256" key="1">
    <source>
        <dbReference type="ARBA" id="ARBA00004141"/>
    </source>
</evidence>
<dbReference type="Proteomes" id="UP000245909">
    <property type="component" value="Unassembled WGS sequence"/>
</dbReference>
<keyword evidence="6" id="KW-0378">Hydrolase</keyword>
<evidence type="ECO:0000256" key="2">
    <source>
        <dbReference type="ARBA" id="ARBA00022692"/>
    </source>
</evidence>
<dbReference type="GO" id="GO:0016787">
    <property type="term" value="F:hydrolase activity"/>
    <property type="evidence" value="ECO:0007669"/>
    <property type="project" value="UniProtKB-KW"/>
</dbReference>
<evidence type="ECO:0000313" key="7">
    <source>
        <dbReference type="Proteomes" id="UP000245909"/>
    </source>
</evidence>
<evidence type="ECO:0000256" key="5">
    <source>
        <dbReference type="SAM" id="Phobius"/>
    </source>
</evidence>
<feature type="transmembrane region" description="Helical" evidence="5">
    <location>
        <begin position="173"/>
        <end position="191"/>
    </location>
</feature>
<sequence length="227" mass="24035">MIYGFSLLTIAAFFLALQINKRLKSMLLNTFVLTVLILVGVLLITHIPYDTYMQGNVPLNNLLGVSVVALALPLYEQLRQIAARWQAVLLTTTIASVFAMASGAIMALLLGANPEIVATVISKSVTTPIAMEVSSHLGGVPAVAAVGVVLAGLQGSMFGYLVMKKLRIKNHEAMGLAIGSMSHALGTVTVMEVDQKAGSYSSISLVLCGIISSILAPLVFKLIYFAL</sequence>
<feature type="transmembrane region" description="Helical" evidence="5">
    <location>
        <begin position="87"/>
        <end position="110"/>
    </location>
</feature>
<dbReference type="InterPro" id="IPR005261">
    <property type="entry name" value="YohK-like"/>
</dbReference>
<gene>
    <name evidence="6" type="ORF">C8D76_11237</name>
</gene>
<comment type="subcellular location">
    <subcellularLocation>
        <location evidence="1">Membrane</location>
        <topology evidence="1">Multi-pass membrane protein</topology>
    </subcellularLocation>
</comment>
<keyword evidence="7" id="KW-1185">Reference proteome</keyword>
<evidence type="ECO:0000256" key="3">
    <source>
        <dbReference type="ARBA" id="ARBA00022989"/>
    </source>
</evidence>
<dbReference type="Pfam" id="PF04172">
    <property type="entry name" value="LrgB"/>
    <property type="match status" value="1"/>
</dbReference>
<comment type="caution">
    <text evidence="6">The sequence shown here is derived from an EMBL/GenBank/DDBJ whole genome shotgun (WGS) entry which is preliminary data.</text>
</comment>
<organism evidence="6 7">
    <name type="scientific">Alitibacter langaaensis DSM 22999</name>
    <dbReference type="NCBI Taxonomy" id="1122935"/>
    <lineage>
        <taxon>Bacteria</taxon>
        <taxon>Pseudomonadati</taxon>
        <taxon>Pseudomonadota</taxon>
        <taxon>Gammaproteobacteria</taxon>
        <taxon>Pasteurellales</taxon>
        <taxon>Pasteurellaceae</taxon>
        <taxon>Alitibacter</taxon>
    </lineage>
</organism>